<evidence type="ECO:0000313" key="10">
    <source>
        <dbReference type="Proteomes" id="UP000541558"/>
    </source>
</evidence>
<comment type="caution">
    <text evidence="9">The sequence shown here is derived from an EMBL/GenBank/DDBJ whole genome shotgun (WGS) entry which is preliminary data.</text>
</comment>
<dbReference type="GO" id="GO:0004523">
    <property type="term" value="F:RNA-DNA hybrid ribonuclease activity"/>
    <property type="evidence" value="ECO:0007669"/>
    <property type="project" value="UniProtKB-EC"/>
</dbReference>
<dbReference type="GO" id="GO:0003676">
    <property type="term" value="F:nucleic acid binding"/>
    <property type="evidence" value="ECO:0007669"/>
    <property type="project" value="InterPro"/>
</dbReference>
<dbReference type="PANTHER" id="PTHR10642:SF26">
    <property type="entry name" value="RIBONUCLEASE H1"/>
    <property type="match status" value="1"/>
</dbReference>
<dbReference type="InterPro" id="IPR012337">
    <property type="entry name" value="RNaseH-like_sf"/>
</dbReference>
<evidence type="ECO:0000256" key="6">
    <source>
        <dbReference type="ARBA" id="ARBA00022759"/>
    </source>
</evidence>
<dbReference type="EC" id="3.1.26.4" evidence="3"/>
<evidence type="ECO:0000256" key="1">
    <source>
        <dbReference type="ARBA" id="ARBA00000077"/>
    </source>
</evidence>
<dbReference type="SUPFAM" id="SSF53098">
    <property type="entry name" value="Ribonuclease H-like"/>
    <property type="match status" value="1"/>
</dbReference>
<gene>
    <name evidence="9" type="ORF">D9611_011845</name>
</gene>
<dbReference type="Pfam" id="PF00075">
    <property type="entry name" value="RNase_H"/>
    <property type="match status" value="1"/>
</dbReference>
<evidence type="ECO:0000256" key="2">
    <source>
        <dbReference type="ARBA" id="ARBA00005300"/>
    </source>
</evidence>
<keyword evidence="5" id="KW-0479">Metal-binding</keyword>
<evidence type="ECO:0000256" key="5">
    <source>
        <dbReference type="ARBA" id="ARBA00022723"/>
    </source>
</evidence>
<protein>
    <recommendedName>
        <fullName evidence="3">ribonuclease H</fullName>
        <ecNumber evidence="3">3.1.26.4</ecNumber>
    </recommendedName>
</protein>
<organism evidence="9 10">
    <name type="scientific">Ephemerocybe angulata</name>
    <dbReference type="NCBI Taxonomy" id="980116"/>
    <lineage>
        <taxon>Eukaryota</taxon>
        <taxon>Fungi</taxon>
        <taxon>Dikarya</taxon>
        <taxon>Basidiomycota</taxon>
        <taxon>Agaricomycotina</taxon>
        <taxon>Agaricomycetes</taxon>
        <taxon>Agaricomycetidae</taxon>
        <taxon>Agaricales</taxon>
        <taxon>Agaricineae</taxon>
        <taxon>Psathyrellaceae</taxon>
        <taxon>Ephemerocybe</taxon>
    </lineage>
</organism>
<reference evidence="9 10" key="1">
    <citation type="journal article" date="2020" name="ISME J.">
        <title>Uncovering the hidden diversity of litter-decomposition mechanisms in mushroom-forming fungi.</title>
        <authorList>
            <person name="Floudas D."/>
            <person name="Bentzer J."/>
            <person name="Ahren D."/>
            <person name="Johansson T."/>
            <person name="Persson P."/>
            <person name="Tunlid A."/>
        </authorList>
    </citation>
    <scope>NUCLEOTIDE SEQUENCE [LARGE SCALE GENOMIC DNA]</scope>
    <source>
        <strain evidence="9 10">CBS 175.51</strain>
    </source>
</reference>
<keyword evidence="4" id="KW-0540">Nuclease</keyword>
<dbReference type="InterPro" id="IPR002156">
    <property type="entry name" value="RNaseH_domain"/>
</dbReference>
<dbReference type="PROSITE" id="PS50879">
    <property type="entry name" value="RNASE_H_1"/>
    <property type="match status" value="1"/>
</dbReference>
<dbReference type="AlphaFoldDB" id="A0A8H5FCI2"/>
<dbReference type="OrthoDB" id="3230070at2759"/>
<comment type="catalytic activity">
    <reaction evidence="1">
        <text>Endonucleolytic cleavage to 5'-phosphomonoester.</text>
        <dbReference type="EC" id="3.1.26.4"/>
    </reaction>
</comment>
<dbReference type="EMBL" id="JAACJK010000114">
    <property type="protein sequence ID" value="KAF5331408.1"/>
    <property type="molecule type" value="Genomic_DNA"/>
</dbReference>
<dbReference type="CDD" id="cd09276">
    <property type="entry name" value="Rnase_HI_RT_non_LTR"/>
    <property type="match status" value="1"/>
</dbReference>
<comment type="similarity">
    <text evidence="2">Belongs to the RNase H family.</text>
</comment>
<keyword evidence="7" id="KW-0378">Hydrolase</keyword>
<evidence type="ECO:0000256" key="3">
    <source>
        <dbReference type="ARBA" id="ARBA00012180"/>
    </source>
</evidence>
<name>A0A8H5FCI2_9AGAR</name>
<evidence type="ECO:0000259" key="8">
    <source>
        <dbReference type="PROSITE" id="PS50879"/>
    </source>
</evidence>
<dbReference type="GO" id="GO:0046872">
    <property type="term" value="F:metal ion binding"/>
    <property type="evidence" value="ECO:0007669"/>
    <property type="project" value="UniProtKB-KW"/>
</dbReference>
<evidence type="ECO:0000256" key="4">
    <source>
        <dbReference type="ARBA" id="ARBA00022722"/>
    </source>
</evidence>
<accession>A0A8H5FCI2</accession>
<dbReference type="Proteomes" id="UP000541558">
    <property type="component" value="Unassembled WGS sequence"/>
</dbReference>
<keyword evidence="6" id="KW-0255">Endonuclease</keyword>
<dbReference type="InterPro" id="IPR036397">
    <property type="entry name" value="RNaseH_sf"/>
</dbReference>
<feature type="domain" description="RNase H type-1" evidence="8">
    <location>
        <begin position="1"/>
        <end position="106"/>
    </location>
</feature>
<keyword evidence="10" id="KW-1185">Reference proteome</keyword>
<sequence>MGLGGHAEVYDGEMAALAMGIRLATGYARTTNISHLHFYADNSAAISSIADPKPTGGQQYAHTFHQLACTFLDSNPNNTISVKWCPGHSGIPGNERADRLAKRATDLSRTSPVGTTRTNAIRRSKITALKEWTKEWKRNPKEGWFAISDRIPPSLKPTKHARRLASRRELYGRVVQARTGHAYTGEFRRRFSFEPPHSCPCDDQTIETREHIITSCPRYEQHRFELRGVSPNLVLSVLAPYGRSK</sequence>
<proteinExistence type="inferred from homology"/>
<evidence type="ECO:0000313" key="9">
    <source>
        <dbReference type="EMBL" id="KAF5331408.1"/>
    </source>
</evidence>
<dbReference type="Gene3D" id="3.30.420.10">
    <property type="entry name" value="Ribonuclease H-like superfamily/Ribonuclease H"/>
    <property type="match status" value="1"/>
</dbReference>
<dbReference type="PANTHER" id="PTHR10642">
    <property type="entry name" value="RIBONUCLEASE H1"/>
    <property type="match status" value="1"/>
</dbReference>
<dbReference type="GO" id="GO:0043137">
    <property type="term" value="P:DNA replication, removal of RNA primer"/>
    <property type="evidence" value="ECO:0007669"/>
    <property type="project" value="TreeGrafter"/>
</dbReference>
<dbReference type="InterPro" id="IPR050092">
    <property type="entry name" value="RNase_H"/>
</dbReference>
<evidence type="ECO:0000256" key="7">
    <source>
        <dbReference type="ARBA" id="ARBA00022801"/>
    </source>
</evidence>